<keyword evidence="6 8" id="KW-1133">Transmembrane helix</keyword>
<evidence type="ECO:0000256" key="2">
    <source>
        <dbReference type="ARBA" id="ARBA00007935"/>
    </source>
</evidence>
<evidence type="ECO:0000256" key="8">
    <source>
        <dbReference type="SAM" id="Phobius"/>
    </source>
</evidence>
<comment type="caution">
    <text evidence="9">The sequence shown here is derived from an EMBL/GenBank/DDBJ whole genome shotgun (WGS) entry which is preliminary data.</text>
</comment>
<dbReference type="AlphaFoldDB" id="A0A918APP7"/>
<keyword evidence="4" id="KW-1003">Cell membrane</keyword>
<name>A0A918APP7_9PSEU</name>
<dbReference type="Proteomes" id="UP000639606">
    <property type="component" value="Unassembled WGS sequence"/>
</dbReference>
<dbReference type="CDD" id="cd06550">
    <property type="entry name" value="TM_ABC_iron-siderophores_like"/>
    <property type="match status" value="1"/>
</dbReference>
<dbReference type="GO" id="GO:0005886">
    <property type="term" value="C:plasma membrane"/>
    <property type="evidence" value="ECO:0007669"/>
    <property type="project" value="UniProtKB-SubCell"/>
</dbReference>
<keyword evidence="5 8" id="KW-0812">Transmembrane</keyword>
<evidence type="ECO:0000256" key="4">
    <source>
        <dbReference type="ARBA" id="ARBA00022475"/>
    </source>
</evidence>
<feature type="transmembrane region" description="Helical" evidence="8">
    <location>
        <begin position="174"/>
        <end position="193"/>
    </location>
</feature>
<keyword evidence="7 8" id="KW-0472">Membrane</keyword>
<feature type="transmembrane region" description="Helical" evidence="8">
    <location>
        <begin position="205"/>
        <end position="237"/>
    </location>
</feature>
<comment type="similarity">
    <text evidence="2">Belongs to the binding-protein-dependent transport system permease family. FecCD subfamily.</text>
</comment>
<accession>A0A918APP7</accession>
<protein>
    <submittedName>
        <fullName evidence="9">Iron ABC transporter permease</fullName>
    </submittedName>
</protein>
<dbReference type="PANTHER" id="PTHR30472">
    <property type="entry name" value="FERRIC ENTEROBACTIN TRANSPORT SYSTEM PERMEASE PROTEIN"/>
    <property type="match status" value="1"/>
</dbReference>
<dbReference type="SUPFAM" id="SSF81345">
    <property type="entry name" value="ABC transporter involved in vitamin B12 uptake, BtuC"/>
    <property type="match status" value="1"/>
</dbReference>
<dbReference type="GO" id="GO:0033214">
    <property type="term" value="P:siderophore-iron import into cell"/>
    <property type="evidence" value="ECO:0007669"/>
    <property type="project" value="TreeGrafter"/>
</dbReference>
<feature type="transmembrane region" description="Helical" evidence="8">
    <location>
        <begin position="264"/>
        <end position="291"/>
    </location>
</feature>
<evidence type="ECO:0000256" key="7">
    <source>
        <dbReference type="ARBA" id="ARBA00023136"/>
    </source>
</evidence>
<keyword evidence="3" id="KW-0813">Transport</keyword>
<dbReference type="Pfam" id="PF01032">
    <property type="entry name" value="FecCD"/>
    <property type="match status" value="1"/>
</dbReference>
<sequence>MTTTIDELAAPDASRARRPRAAVLPYPALLAVLAAALAGSTLLATGVGPVGVPADEVARILAHHLTGGGDTAATSDLIIWRIRFPRVLLGAVVGAGLALAGAVVQGVVRNPVADPYLLGLSHGASVGAVLVLTTGAAALGALTLPVAAFAGAAAAMAVVLVMARHRGRLLPVRLILVGVAIGHLFAGVTSFALARTDSSAAQQQIIFWLLGGLSGAQWATLPVPAAVVAGGVALLLVRARRLNALVLGEEAGAALGVNTSRLRWYLLILTTLVTGTVVAVSGGIGFVGLIVPHLARMLVGADHRRMLPVTALLGALFLLWADVAARMLISPAELPIGILTAFLGVPFFLLVMRARGLATQESAS</sequence>
<keyword evidence="10" id="KW-1185">Reference proteome</keyword>
<reference evidence="9" key="1">
    <citation type="journal article" date="2014" name="Int. J. Syst. Evol. Microbiol.">
        <title>Complete genome sequence of Corynebacterium casei LMG S-19264T (=DSM 44701T), isolated from a smear-ripened cheese.</title>
        <authorList>
            <consortium name="US DOE Joint Genome Institute (JGI-PGF)"/>
            <person name="Walter F."/>
            <person name="Albersmeier A."/>
            <person name="Kalinowski J."/>
            <person name="Ruckert C."/>
        </authorList>
    </citation>
    <scope>NUCLEOTIDE SEQUENCE</scope>
    <source>
        <strain evidence="9">JCM 3313</strain>
    </source>
</reference>
<gene>
    <name evidence="9" type="ORF">GCM10010185_44060</name>
</gene>
<evidence type="ECO:0000313" key="10">
    <source>
        <dbReference type="Proteomes" id="UP000639606"/>
    </source>
</evidence>
<feature type="transmembrane region" description="Helical" evidence="8">
    <location>
        <begin position="116"/>
        <end position="138"/>
    </location>
</feature>
<evidence type="ECO:0000256" key="1">
    <source>
        <dbReference type="ARBA" id="ARBA00004651"/>
    </source>
</evidence>
<evidence type="ECO:0000256" key="3">
    <source>
        <dbReference type="ARBA" id="ARBA00022448"/>
    </source>
</evidence>
<feature type="transmembrane region" description="Helical" evidence="8">
    <location>
        <begin position="336"/>
        <end position="354"/>
    </location>
</feature>
<dbReference type="EMBL" id="BMRG01000009">
    <property type="protein sequence ID" value="GGP66519.1"/>
    <property type="molecule type" value="Genomic_DNA"/>
</dbReference>
<evidence type="ECO:0000256" key="6">
    <source>
        <dbReference type="ARBA" id="ARBA00022989"/>
    </source>
</evidence>
<comment type="subcellular location">
    <subcellularLocation>
        <location evidence="1">Cell membrane</location>
        <topology evidence="1">Multi-pass membrane protein</topology>
    </subcellularLocation>
</comment>
<feature type="transmembrane region" description="Helical" evidence="8">
    <location>
        <begin position="84"/>
        <end position="104"/>
    </location>
</feature>
<dbReference type="GO" id="GO:0022857">
    <property type="term" value="F:transmembrane transporter activity"/>
    <property type="evidence" value="ECO:0007669"/>
    <property type="project" value="InterPro"/>
</dbReference>
<dbReference type="InterPro" id="IPR000522">
    <property type="entry name" value="ABC_transptr_permease_BtuC"/>
</dbReference>
<feature type="transmembrane region" description="Helical" evidence="8">
    <location>
        <begin position="144"/>
        <end position="162"/>
    </location>
</feature>
<dbReference type="Gene3D" id="1.10.3470.10">
    <property type="entry name" value="ABC transporter involved in vitamin B12 uptake, BtuC"/>
    <property type="match status" value="1"/>
</dbReference>
<dbReference type="RefSeq" id="WP_189225192.1">
    <property type="nucleotide sequence ID" value="NZ_BMRG01000009.1"/>
</dbReference>
<proteinExistence type="inferred from homology"/>
<evidence type="ECO:0000256" key="5">
    <source>
        <dbReference type="ARBA" id="ARBA00022692"/>
    </source>
</evidence>
<organism evidence="9 10">
    <name type="scientific">Saccharothrix coeruleofusca</name>
    <dbReference type="NCBI Taxonomy" id="33919"/>
    <lineage>
        <taxon>Bacteria</taxon>
        <taxon>Bacillati</taxon>
        <taxon>Actinomycetota</taxon>
        <taxon>Actinomycetes</taxon>
        <taxon>Pseudonocardiales</taxon>
        <taxon>Pseudonocardiaceae</taxon>
        <taxon>Saccharothrix</taxon>
    </lineage>
</organism>
<dbReference type="InterPro" id="IPR037294">
    <property type="entry name" value="ABC_BtuC-like"/>
</dbReference>
<feature type="transmembrane region" description="Helical" evidence="8">
    <location>
        <begin position="311"/>
        <end position="329"/>
    </location>
</feature>
<dbReference type="FunFam" id="1.10.3470.10:FF:000001">
    <property type="entry name" value="Vitamin B12 ABC transporter permease BtuC"/>
    <property type="match status" value="1"/>
</dbReference>
<dbReference type="PANTHER" id="PTHR30472:SF67">
    <property type="entry name" value="PERMEASE OF ABC TRANSPORTER-RELATED"/>
    <property type="match status" value="1"/>
</dbReference>
<reference evidence="9" key="2">
    <citation type="submission" date="2020-09" db="EMBL/GenBank/DDBJ databases">
        <authorList>
            <person name="Sun Q."/>
            <person name="Ohkuma M."/>
        </authorList>
    </citation>
    <scope>NUCLEOTIDE SEQUENCE</scope>
    <source>
        <strain evidence="9">JCM 3313</strain>
    </source>
</reference>
<feature type="transmembrane region" description="Helical" evidence="8">
    <location>
        <begin position="23"/>
        <end position="44"/>
    </location>
</feature>
<evidence type="ECO:0000313" key="9">
    <source>
        <dbReference type="EMBL" id="GGP66519.1"/>
    </source>
</evidence>